<dbReference type="Proteomes" id="UP001162834">
    <property type="component" value="Chromosome"/>
</dbReference>
<protein>
    <submittedName>
        <fullName evidence="2">Uncharacterized protein</fullName>
    </submittedName>
</protein>
<evidence type="ECO:0000313" key="2">
    <source>
        <dbReference type="EMBL" id="UGS36405.1"/>
    </source>
</evidence>
<feature type="signal peptide" evidence="1">
    <location>
        <begin position="1"/>
        <end position="23"/>
    </location>
</feature>
<dbReference type="AlphaFoldDB" id="A0A9E7C0H0"/>
<keyword evidence="3" id="KW-1185">Reference proteome</keyword>
<accession>A0A9E7C0H0</accession>
<reference evidence="2" key="1">
    <citation type="journal article" date="2022" name="Int. J. Syst. Evol. Microbiol.">
        <title>Pseudomonas aegrilactucae sp. nov. and Pseudomonas morbosilactucae sp. nov., pathogens causing bacterial rot of lettuce in Japan.</title>
        <authorList>
            <person name="Sawada H."/>
            <person name="Fujikawa T."/>
            <person name="Satou M."/>
        </authorList>
    </citation>
    <scope>NUCLEOTIDE SEQUENCE</scope>
    <source>
        <strain evidence="2">0166_1</strain>
    </source>
</reference>
<evidence type="ECO:0000256" key="1">
    <source>
        <dbReference type="SAM" id="SignalP"/>
    </source>
</evidence>
<keyword evidence="1" id="KW-0732">Signal</keyword>
<feature type="chain" id="PRO_5039461126" evidence="1">
    <location>
        <begin position="24"/>
        <end position="870"/>
    </location>
</feature>
<gene>
    <name evidence="2" type="ORF">DSM104329_02809</name>
</gene>
<name>A0A9E7C0H0_9ACTN</name>
<organism evidence="2 3">
    <name type="scientific">Capillimicrobium parvum</name>
    <dbReference type="NCBI Taxonomy" id="2884022"/>
    <lineage>
        <taxon>Bacteria</taxon>
        <taxon>Bacillati</taxon>
        <taxon>Actinomycetota</taxon>
        <taxon>Thermoleophilia</taxon>
        <taxon>Solirubrobacterales</taxon>
        <taxon>Capillimicrobiaceae</taxon>
        <taxon>Capillimicrobium</taxon>
    </lineage>
</organism>
<dbReference type="RefSeq" id="WP_259316077.1">
    <property type="nucleotide sequence ID" value="NZ_CP087164.1"/>
</dbReference>
<evidence type="ECO:0000313" key="3">
    <source>
        <dbReference type="Proteomes" id="UP001162834"/>
    </source>
</evidence>
<dbReference type="KEGG" id="sbae:DSM104329_02809"/>
<dbReference type="EMBL" id="CP087164">
    <property type="protein sequence ID" value="UGS36405.1"/>
    <property type="molecule type" value="Genomic_DNA"/>
</dbReference>
<proteinExistence type="predicted"/>
<sequence length="870" mass="89456">MQAHRRLAAAAATIAATATLIIAAPSADAEAQSLTATWTAPVAAADVGQGIDSSVELLAGEPLTGVAVTVTATGPIVLGGPARRELGDLPAGTRAAGVPFTVTGDGRGTLHAEATGIDGAGNPVSAAVELDVATGAGRVAVSRSGMLDAREAALGFERAKLGDAAYARRLAALRSGGAEQDVHADGPAPATPPVNTPIAGTIRYTAVNDSLHAARTIKVEVRDSDGTTNGALLASLTTDNRGRYNATFTTKRADGQPRKPFVKAFAQGEGFQVKGVGASVPHIIQSTPVTATGAALTVNLTANKTDDNNTAFDVADMLTTAVAYTKRVNGGATLGAITASFPNANGTNFNASTGVAQVLKLDRYDWDVMLHEYGHFVSRKMAFNASPGGSHSSSQNLGETIGKDGGVKLAWSEGFATYFAISAQNVLGVKAMNIPKAGDTFYDDTEDATLHIAQATNAGQASLGEDNELTVSRALWHIYNDGALGIADTLIISTLKTAGATTFSAALAPLMAADAAAKFDDSEPVDAAKVLHSNDYGCMLTTQAVAPKITAPANGAVLKPDTPPTFTWTPNGAGPSNRLNSFTVQFWSENFDTKLFESPSQTAVTYTPTDADWKKVVEAKDKGGVVPPKLQVVVKGSNTTAPATGPYKSCKILIAINPLIKARPAAAFLASQSPSAACSGLLPFNLNQFLLTGLRLKASTQYAMRFALAGRPDVALGNVTSDANGMITDLPVSIPAIPAHPKYTLFAKPASGTTAKTEVAVSWYACIRWDRFNPDFTVQWGGAGVKPSTALTHAWNGTQTATTTAGATGLYDGSYPIHCPQSLNTVTVNGITLSGPSTITHTGVDCTPAAPLQGAGGSQGVVVFGDQPPG</sequence>